<feature type="compositionally biased region" description="Low complexity" evidence="12">
    <location>
        <begin position="626"/>
        <end position="637"/>
    </location>
</feature>
<keyword evidence="9" id="KW-0012">Acyltransferase</keyword>
<dbReference type="AlphaFoldDB" id="A0AAV5GMH6"/>
<dbReference type="GO" id="GO:0005634">
    <property type="term" value="C:nucleus"/>
    <property type="evidence" value="ECO:0007669"/>
    <property type="project" value="UniProtKB-SubCell"/>
</dbReference>
<organism evidence="14 15">
    <name type="scientific">Rhodotorula paludigena</name>
    <dbReference type="NCBI Taxonomy" id="86838"/>
    <lineage>
        <taxon>Eukaryota</taxon>
        <taxon>Fungi</taxon>
        <taxon>Dikarya</taxon>
        <taxon>Basidiomycota</taxon>
        <taxon>Pucciniomycotina</taxon>
        <taxon>Microbotryomycetes</taxon>
        <taxon>Sporidiobolales</taxon>
        <taxon>Sporidiobolaceae</taxon>
        <taxon>Rhodotorula</taxon>
    </lineage>
</organism>
<reference evidence="14 15" key="1">
    <citation type="submission" date="2021-12" db="EMBL/GenBank/DDBJ databases">
        <title>High titer production of polyol ester of fatty acids by Rhodotorula paludigena BS15 towards product separation-free biomass refinery.</title>
        <authorList>
            <person name="Mano J."/>
            <person name="Ono H."/>
            <person name="Tanaka T."/>
            <person name="Naito K."/>
            <person name="Sushida H."/>
            <person name="Ike M."/>
            <person name="Tokuyasu K."/>
            <person name="Kitaoka M."/>
        </authorList>
    </citation>
    <scope>NUCLEOTIDE SEQUENCE [LARGE SCALE GENOMIC DNA]</scope>
    <source>
        <strain evidence="14 15">BS15</strain>
    </source>
</reference>
<comment type="subcellular location">
    <subcellularLocation>
        <location evidence="2">Cytoplasm</location>
    </subcellularLocation>
    <subcellularLocation>
        <location evidence="1">Nucleus</location>
    </subcellularLocation>
</comment>
<evidence type="ECO:0000256" key="10">
    <source>
        <dbReference type="ARBA" id="ARBA00047821"/>
    </source>
</evidence>
<evidence type="ECO:0000259" key="13">
    <source>
        <dbReference type="PROSITE" id="PS51186"/>
    </source>
</evidence>
<comment type="catalytic activity">
    <reaction evidence="11">
        <text>N-terminal L-seryl-[histone H4] + acetyl-CoA = N-terminal N(alpha)-acetyl-L-seryl-[histone H4] + CoA + H(+)</text>
        <dbReference type="Rhea" id="RHEA:50596"/>
        <dbReference type="Rhea" id="RHEA-COMP:12740"/>
        <dbReference type="Rhea" id="RHEA-COMP:12743"/>
        <dbReference type="ChEBI" id="CHEBI:15378"/>
        <dbReference type="ChEBI" id="CHEBI:57287"/>
        <dbReference type="ChEBI" id="CHEBI:57288"/>
        <dbReference type="ChEBI" id="CHEBI:64738"/>
        <dbReference type="ChEBI" id="CHEBI:83690"/>
        <dbReference type="EC" id="2.3.1.257"/>
    </reaction>
</comment>
<feature type="compositionally biased region" description="Low complexity" evidence="12">
    <location>
        <begin position="487"/>
        <end position="514"/>
    </location>
</feature>
<keyword evidence="6" id="KW-0963">Cytoplasm</keyword>
<feature type="compositionally biased region" description="Basic and acidic residues" evidence="12">
    <location>
        <begin position="457"/>
        <end position="473"/>
    </location>
</feature>
<evidence type="ECO:0000256" key="5">
    <source>
        <dbReference type="ARBA" id="ARBA00015043"/>
    </source>
</evidence>
<dbReference type="Pfam" id="PF00583">
    <property type="entry name" value="Acetyltransf_1"/>
    <property type="match status" value="1"/>
</dbReference>
<feature type="compositionally biased region" description="Basic and acidic residues" evidence="12">
    <location>
        <begin position="419"/>
        <end position="450"/>
    </location>
</feature>
<dbReference type="Proteomes" id="UP001342314">
    <property type="component" value="Unassembled WGS sequence"/>
</dbReference>
<dbReference type="SUPFAM" id="SSF55729">
    <property type="entry name" value="Acyl-CoA N-acyltransferases (Nat)"/>
    <property type="match status" value="1"/>
</dbReference>
<dbReference type="EMBL" id="BQKY01000009">
    <property type="protein sequence ID" value="GJN91689.1"/>
    <property type="molecule type" value="Genomic_DNA"/>
</dbReference>
<dbReference type="PANTHER" id="PTHR20531">
    <property type="entry name" value="N-ALPHA-ACETYLTRANSFERASE 40"/>
    <property type="match status" value="1"/>
</dbReference>
<feature type="region of interest" description="Disordered" evidence="12">
    <location>
        <begin position="622"/>
        <end position="714"/>
    </location>
</feature>
<gene>
    <name evidence="14" type="ORF">Rhopal_004712-T1</name>
</gene>
<feature type="compositionally biased region" description="Low complexity" evidence="12">
    <location>
        <begin position="278"/>
        <end position="307"/>
    </location>
</feature>
<protein>
    <recommendedName>
        <fullName evidence="5">N-alpha-acetyltransferase 40</fullName>
        <ecNumber evidence="4">2.3.1.257</ecNumber>
    </recommendedName>
</protein>
<feature type="compositionally biased region" description="Low complexity" evidence="12">
    <location>
        <begin position="536"/>
        <end position="549"/>
    </location>
</feature>
<dbReference type="EC" id="2.3.1.257" evidence="4"/>
<feature type="region of interest" description="Disordered" evidence="12">
    <location>
        <begin position="1072"/>
        <end position="1130"/>
    </location>
</feature>
<evidence type="ECO:0000256" key="2">
    <source>
        <dbReference type="ARBA" id="ARBA00004496"/>
    </source>
</evidence>
<evidence type="ECO:0000313" key="14">
    <source>
        <dbReference type="EMBL" id="GJN91689.1"/>
    </source>
</evidence>
<evidence type="ECO:0000256" key="4">
    <source>
        <dbReference type="ARBA" id="ARBA00012950"/>
    </source>
</evidence>
<sequence length="1163" mass="122298">MAKRAHLAVKLANQSKQLEVALRDSSARLEVHTSKTLAPATTNWIWELFERNMRSLYEATEEGYDAKEKRDELFHRDSRFLVLYPGPAADGAADPATPLGYCIFRFDTEETASEDEDELCDVAYSYELQVDESARGRGVGRVLMEALERLATTFKMDKTMLTVFKANTSAILFYEKLGYREDEIDPGCFGVEDVEYWIMSKACSKTMSATSKAPVATSPAPPAPAVATSTSAPPPPSSSSSASPAPAKPAKKGALARKRKPLRRRGARAESEGEEDAAPAAASGAAGRSAPDSASSDSDFAPSSPSSDTDDDEDDDEAEGATEPHTPASASVEQLPPRAGSGLGGGKKAVLAGQDLHPSWSDMPAAGEDGADQLPTLDFANLSLDAVQAVPAAASHPSAAPAATSASQPRVTKKQLAQQKREAKSAALKERDPAAWEVREKERVEREEAKRVHKKEKQKEKRREKKAAERAAKEGGAPAAPAPAAPAPAAASPAPAARPQKPTRPVVPSRPSRTAVALGLVNSAAPSPSASPAPAAPVASTSTPVVPTAKHQPAFLPRDVQGRPIAPAHVDPPRAPRAYTERDQDMRALNPHWRGRGGAAMRGGRGRGAAFGATGGRYAGDERAAAGEAGEQTGASAPGEWGHAGFHELESERASASRGRGRGRGAARGGAASGREVVTGPPGAINPRYAHLPFHPKHRFPPAPISPAPSSSSAAVAAVAAVPAQPVAPVDPVAPEATTATADDELFRAETAAVPANKVVKLPEAAAPPVSLSVKGAAARANSAASTLPAKKVEYMQQPIPLRDQSAKENEPLRADADLEWRRQQGASILYAADPTRLGGAGSEEMPAAVVPLAAYEQQPQSAVSPLQPASNAAAFMHHVPPHLQTSVASQAPSYIQRHPSPAYYAPPPAQTYYSPDPVPLAPTPPGSTPPTAFAAGHAPSSAYFLPPRVNKRVEIKAPSRDGQSPVPVKTTVTSPTTDALAAAQQARIAQLVDQQQHFSSDAASSIGAVAGSSSPASTRAAFLSSPPPLQQVQPVPSMHAYGAPPPAPPSAFYAPPPVSYDSYGVHHSPHGSFDAPHLQHQSFLPPPEAYAPDYPQHSVPLPPSQHAYYAPPPHHQHVYHSQPPQQPQQFYNPYEAQQQHYYAGHPPPVPSALGEDQRWMAY</sequence>
<feature type="region of interest" description="Disordered" evidence="12">
    <location>
        <begin position="1018"/>
        <end position="1042"/>
    </location>
</feature>
<keyword evidence="8" id="KW-0539">Nucleus</keyword>
<name>A0AAV5GMH6_9BASI</name>
<evidence type="ECO:0000256" key="7">
    <source>
        <dbReference type="ARBA" id="ARBA00022679"/>
    </source>
</evidence>
<feature type="domain" description="N-acetyltransferase" evidence="13">
    <location>
        <begin position="35"/>
        <end position="204"/>
    </location>
</feature>
<dbReference type="GO" id="GO:0005737">
    <property type="term" value="C:cytoplasm"/>
    <property type="evidence" value="ECO:0007669"/>
    <property type="project" value="UniProtKB-SubCell"/>
</dbReference>
<feature type="compositionally biased region" description="Low complexity" evidence="12">
    <location>
        <begin position="1031"/>
        <end position="1042"/>
    </location>
</feature>
<accession>A0AAV5GMH6</accession>
<evidence type="ECO:0000256" key="11">
    <source>
        <dbReference type="ARBA" id="ARBA00049524"/>
    </source>
</evidence>
<evidence type="ECO:0000256" key="1">
    <source>
        <dbReference type="ARBA" id="ARBA00004123"/>
    </source>
</evidence>
<dbReference type="GO" id="GO:1990189">
    <property type="term" value="F:protein N-terminal-serine acetyltransferase activity"/>
    <property type="evidence" value="ECO:0007669"/>
    <property type="project" value="UniProtKB-EC"/>
</dbReference>
<dbReference type="PROSITE" id="PS51186">
    <property type="entry name" value="GNAT"/>
    <property type="match status" value="1"/>
</dbReference>
<proteinExistence type="inferred from homology"/>
<comment type="catalytic activity">
    <reaction evidence="10">
        <text>N-terminal L-seryl-[histone H2A] + acetyl-CoA = N-terminal N(alpha)-acetyl-L-seryl-[histone H2A] + CoA + H(+)</text>
        <dbReference type="Rhea" id="RHEA:50600"/>
        <dbReference type="Rhea" id="RHEA-COMP:12742"/>
        <dbReference type="Rhea" id="RHEA-COMP:12744"/>
        <dbReference type="ChEBI" id="CHEBI:15378"/>
        <dbReference type="ChEBI" id="CHEBI:57287"/>
        <dbReference type="ChEBI" id="CHEBI:57288"/>
        <dbReference type="ChEBI" id="CHEBI:64738"/>
        <dbReference type="ChEBI" id="CHEBI:83690"/>
        <dbReference type="EC" id="2.3.1.257"/>
    </reaction>
</comment>
<evidence type="ECO:0000256" key="8">
    <source>
        <dbReference type="ARBA" id="ARBA00023242"/>
    </source>
</evidence>
<feature type="region of interest" description="Disordered" evidence="12">
    <location>
        <begin position="390"/>
        <end position="608"/>
    </location>
</feature>
<evidence type="ECO:0000256" key="12">
    <source>
        <dbReference type="SAM" id="MobiDB-lite"/>
    </source>
</evidence>
<feature type="compositionally biased region" description="Acidic residues" evidence="12">
    <location>
        <begin position="308"/>
        <end position="320"/>
    </location>
</feature>
<evidence type="ECO:0000313" key="15">
    <source>
        <dbReference type="Proteomes" id="UP001342314"/>
    </source>
</evidence>
<dbReference type="GO" id="GO:0010485">
    <property type="term" value="F:histone H4 acetyltransferase activity"/>
    <property type="evidence" value="ECO:0007669"/>
    <property type="project" value="InterPro"/>
</dbReference>
<feature type="compositionally biased region" description="Low complexity" evidence="12">
    <location>
        <begin position="390"/>
        <end position="409"/>
    </location>
</feature>
<feature type="region of interest" description="Disordered" evidence="12">
    <location>
        <begin position="899"/>
        <end position="935"/>
    </location>
</feature>
<feature type="compositionally biased region" description="Gly residues" evidence="12">
    <location>
        <begin position="596"/>
        <end position="608"/>
    </location>
</feature>
<feature type="region of interest" description="Disordered" evidence="12">
    <location>
        <begin position="212"/>
        <end position="373"/>
    </location>
</feature>
<dbReference type="InterPro" id="IPR039949">
    <property type="entry name" value="NAA40"/>
</dbReference>
<comment type="caution">
    <text evidence="14">The sequence shown here is derived from an EMBL/GenBank/DDBJ whole genome shotgun (WGS) entry which is preliminary data.</text>
</comment>
<feature type="compositionally biased region" description="Basic and acidic residues" evidence="12">
    <location>
        <begin position="571"/>
        <end position="586"/>
    </location>
</feature>
<feature type="compositionally biased region" description="Basic residues" evidence="12">
    <location>
        <begin position="249"/>
        <end position="266"/>
    </location>
</feature>
<dbReference type="InterPro" id="IPR000182">
    <property type="entry name" value="GNAT_dom"/>
</dbReference>
<dbReference type="CDD" id="cd04301">
    <property type="entry name" value="NAT_SF"/>
    <property type="match status" value="1"/>
</dbReference>
<keyword evidence="15" id="KW-1185">Reference proteome</keyword>
<evidence type="ECO:0000256" key="3">
    <source>
        <dbReference type="ARBA" id="ARBA00008870"/>
    </source>
</evidence>
<feature type="compositionally biased region" description="Pro residues" evidence="12">
    <location>
        <begin position="917"/>
        <end position="929"/>
    </location>
</feature>
<feature type="compositionally biased region" description="Basic and acidic residues" evidence="12">
    <location>
        <begin position="645"/>
        <end position="655"/>
    </location>
</feature>
<evidence type="ECO:0000256" key="6">
    <source>
        <dbReference type="ARBA" id="ARBA00022490"/>
    </source>
</evidence>
<keyword evidence="7" id="KW-0808">Transferase</keyword>
<dbReference type="InterPro" id="IPR016181">
    <property type="entry name" value="Acyl_CoA_acyltransferase"/>
</dbReference>
<feature type="compositionally biased region" description="Low complexity" evidence="12">
    <location>
        <begin position="1120"/>
        <end position="1130"/>
    </location>
</feature>
<dbReference type="GO" id="GO:0043998">
    <property type="term" value="F:histone H2A acetyltransferase activity"/>
    <property type="evidence" value="ECO:0007669"/>
    <property type="project" value="InterPro"/>
</dbReference>
<dbReference type="PANTHER" id="PTHR20531:SF1">
    <property type="entry name" value="N-ALPHA-ACETYLTRANSFERASE 40"/>
    <property type="match status" value="1"/>
</dbReference>
<comment type="similarity">
    <text evidence="3">Belongs to the acetyltransferase family. NAA40 subfamily.</text>
</comment>
<dbReference type="Gene3D" id="3.40.630.30">
    <property type="match status" value="1"/>
</dbReference>
<evidence type="ECO:0000256" key="9">
    <source>
        <dbReference type="ARBA" id="ARBA00023315"/>
    </source>
</evidence>